<dbReference type="AlphaFoldDB" id="A0A843V2C5"/>
<reference evidence="1" key="1">
    <citation type="submission" date="2017-07" db="EMBL/GenBank/DDBJ databases">
        <title>Taro Niue Genome Assembly and Annotation.</title>
        <authorList>
            <person name="Atibalentja N."/>
            <person name="Keating K."/>
            <person name="Fields C.J."/>
        </authorList>
    </citation>
    <scope>NUCLEOTIDE SEQUENCE</scope>
    <source>
        <strain evidence="1">Niue_2</strain>
        <tissue evidence="1">Leaf</tissue>
    </source>
</reference>
<protein>
    <submittedName>
        <fullName evidence="1">Uncharacterized protein</fullName>
    </submittedName>
</protein>
<comment type="caution">
    <text evidence="1">The sequence shown here is derived from an EMBL/GenBank/DDBJ whole genome shotgun (WGS) entry which is preliminary data.</text>
</comment>
<proteinExistence type="predicted"/>
<keyword evidence="2" id="KW-1185">Reference proteome</keyword>
<dbReference type="Proteomes" id="UP000652761">
    <property type="component" value="Unassembled WGS sequence"/>
</dbReference>
<organism evidence="1 2">
    <name type="scientific">Colocasia esculenta</name>
    <name type="common">Wild taro</name>
    <name type="synonym">Arum esculentum</name>
    <dbReference type="NCBI Taxonomy" id="4460"/>
    <lineage>
        <taxon>Eukaryota</taxon>
        <taxon>Viridiplantae</taxon>
        <taxon>Streptophyta</taxon>
        <taxon>Embryophyta</taxon>
        <taxon>Tracheophyta</taxon>
        <taxon>Spermatophyta</taxon>
        <taxon>Magnoliopsida</taxon>
        <taxon>Liliopsida</taxon>
        <taxon>Araceae</taxon>
        <taxon>Aroideae</taxon>
        <taxon>Colocasieae</taxon>
        <taxon>Colocasia</taxon>
    </lineage>
</organism>
<accession>A0A843V2C5</accession>
<dbReference type="EMBL" id="NMUH01001214">
    <property type="protein sequence ID" value="MQL90148.1"/>
    <property type="molecule type" value="Genomic_DNA"/>
</dbReference>
<evidence type="ECO:0000313" key="1">
    <source>
        <dbReference type="EMBL" id="MQL90148.1"/>
    </source>
</evidence>
<gene>
    <name evidence="1" type="ORF">Taro_022728</name>
</gene>
<name>A0A843V2C5_COLES</name>
<evidence type="ECO:0000313" key="2">
    <source>
        <dbReference type="Proteomes" id="UP000652761"/>
    </source>
</evidence>
<sequence length="61" mass="6613">MALVFLSRLGITPDHLTCVHDMAKGAVVTSTRLPVPDLVPCNRYYSKSSDDPTHTNGNGLE</sequence>